<dbReference type="RefSeq" id="WP_094695052.1">
    <property type="nucleotide sequence ID" value="NZ_JBDNSG010000015.1"/>
</dbReference>
<name>A0A261G1L4_9BIFI</name>
<evidence type="ECO:0000313" key="1">
    <source>
        <dbReference type="EMBL" id="OZG65125.1"/>
    </source>
</evidence>
<comment type="caution">
    <text evidence="1">The sequence shown here is derived from an EMBL/GenBank/DDBJ whole genome shotgun (WGS) entry which is preliminary data.</text>
</comment>
<dbReference type="Proteomes" id="UP000216451">
    <property type="component" value="Unassembled WGS sequence"/>
</dbReference>
<reference evidence="1 2" key="1">
    <citation type="journal article" date="2017" name="BMC Genomics">
        <title>Comparative genomic and phylogenomic analyses of the Bifidobacteriaceae family.</title>
        <authorList>
            <person name="Lugli G.A."/>
            <person name="Milani C."/>
            <person name="Turroni F."/>
            <person name="Duranti S."/>
            <person name="Mancabelli L."/>
            <person name="Mangifesta M."/>
            <person name="Ferrario C."/>
            <person name="Modesto M."/>
            <person name="Mattarelli P."/>
            <person name="Jiri K."/>
            <person name="van Sinderen D."/>
            <person name="Ventura M."/>
        </authorList>
    </citation>
    <scope>NUCLEOTIDE SEQUENCE [LARGE SCALE GENOMIC DNA]</scope>
    <source>
        <strain evidence="1 2">LMG 28769</strain>
    </source>
</reference>
<organism evidence="1 2">
    <name type="scientific">Bifidobacterium aquikefiri</name>
    <dbReference type="NCBI Taxonomy" id="1653207"/>
    <lineage>
        <taxon>Bacteria</taxon>
        <taxon>Bacillati</taxon>
        <taxon>Actinomycetota</taxon>
        <taxon>Actinomycetes</taxon>
        <taxon>Bifidobacteriales</taxon>
        <taxon>Bifidobacteriaceae</taxon>
        <taxon>Bifidobacterium</taxon>
    </lineage>
</organism>
<dbReference type="AlphaFoldDB" id="A0A261G1L4"/>
<accession>A0A261G1L4</accession>
<protein>
    <submittedName>
        <fullName evidence="1">Uncharacterized protein</fullName>
    </submittedName>
</protein>
<keyword evidence="2" id="KW-1185">Reference proteome</keyword>
<dbReference type="GeneID" id="98296510"/>
<gene>
    <name evidence="1" type="ORF">BAQU_1865</name>
</gene>
<proteinExistence type="predicted"/>
<evidence type="ECO:0000313" key="2">
    <source>
        <dbReference type="Proteomes" id="UP000216451"/>
    </source>
</evidence>
<dbReference type="EMBL" id="MWXA01000009">
    <property type="protein sequence ID" value="OZG65125.1"/>
    <property type="molecule type" value="Genomic_DNA"/>
</dbReference>
<sequence>MRFWECNDPTALSAQCPEEYTALLLRYDHFTVTVGELKGILITYQWHTERLPEGGRIAHVLLNPSPSHLSNSSADLRSTILRHPQAPTAVQKIIDQLNFVPSPSSPLEQQ</sequence>